<dbReference type="InterPro" id="IPR015797">
    <property type="entry name" value="NUDIX_hydrolase-like_dom_sf"/>
</dbReference>
<sequence>MRGIFKVKMPELNLELQDTQWPKTYIDHDRQIVRAIVVDDEQNFYFVKVQREDDFGKGIFIETSGGGVEAGEDLTTALKRELKEELGANVDILCKIGVVSDYYNLIHRHNINNYFLCKINSFGKKHLTQAEIEDFHLSTLKLTYDEAVDAYEKQTNAKLGQLITNRELPILKQAEKLISNYK</sequence>
<accession>A0AA87A3R1</accession>
<keyword evidence="1 3" id="KW-0378">Hydrolase</keyword>
<evidence type="ECO:0000256" key="1">
    <source>
        <dbReference type="ARBA" id="ARBA00022801"/>
    </source>
</evidence>
<evidence type="ECO:0000313" key="4">
    <source>
        <dbReference type="Proteomes" id="UP000003672"/>
    </source>
</evidence>
<protein>
    <submittedName>
        <fullName evidence="3">Hydrolase, NUDIX family</fullName>
    </submittedName>
</protein>
<dbReference type="GO" id="GO:0016787">
    <property type="term" value="F:hydrolase activity"/>
    <property type="evidence" value="ECO:0007669"/>
    <property type="project" value="UniProtKB-KW"/>
</dbReference>
<dbReference type="EMBL" id="ACGO02000001">
    <property type="protein sequence ID" value="EFJ69641.1"/>
    <property type="molecule type" value="Genomic_DNA"/>
</dbReference>
<dbReference type="Gene3D" id="3.90.79.10">
    <property type="entry name" value="Nucleoside Triphosphate Pyrophosphohydrolase"/>
    <property type="match status" value="1"/>
</dbReference>
<gene>
    <name evidence="3" type="ORF">HMPREF0514_10085</name>
</gene>
<evidence type="ECO:0000313" key="3">
    <source>
        <dbReference type="EMBL" id="EFJ69641.1"/>
    </source>
</evidence>
<comment type="caution">
    <text evidence="3">The sequence shown here is derived from an EMBL/GenBank/DDBJ whole genome shotgun (WGS) entry which is preliminary data.</text>
</comment>
<dbReference type="Pfam" id="PF00293">
    <property type="entry name" value="NUDIX"/>
    <property type="match status" value="1"/>
</dbReference>
<name>A0AA87A3R1_9LACO</name>
<feature type="domain" description="Nudix hydrolase" evidence="2">
    <location>
        <begin position="29"/>
        <end position="176"/>
    </location>
</feature>
<dbReference type="Proteomes" id="UP000003672">
    <property type="component" value="Unassembled WGS sequence"/>
</dbReference>
<dbReference type="PROSITE" id="PS00893">
    <property type="entry name" value="NUDIX_BOX"/>
    <property type="match status" value="1"/>
</dbReference>
<dbReference type="AlphaFoldDB" id="A0AA87A3R1"/>
<dbReference type="PROSITE" id="PS51462">
    <property type="entry name" value="NUDIX"/>
    <property type="match status" value="1"/>
</dbReference>
<dbReference type="CDD" id="cd04689">
    <property type="entry name" value="NUDIX_Hydrolase"/>
    <property type="match status" value="1"/>
</dbReference>
<dbReference type="InterPro" id="IPR000086">
    <property type="entry name" value="NUDIX_hydrolase_dom"/>
</dbReference>
<evidence type="ECO:0000259" key="2">
    <source>
        <dbReference type="PROSITE" id="PS51462"/>
    </source>
</evidence>
<dbReference type="InterPro" id="IPR020084">
    <property type="entry name" value="NUDIX_hydrolase_CS"/>
</dbReference>
<reference evidence="3 4" key="1">
    <citation type="submission" date="2010-06" db="EMBL/GenBank/DDBJ databases">
        <authorList>
            <person name="Muzny D."/>
            <person name="Qin X."/>
            <person name="Buhay C."/>
            <person name="Dugan-Rocha S."/>
            <person name="Ding Y."/>
            <person name="Chen G."/>
            <person name="Hawes A."/>
            <person name="Holder M."/>
            <person name="Jhangiani S."/>
            <person name="Johnson A."/>
            <person name="Khan Z."/>
            <person name="Li Z."/>
            <person name="Liu W."/>
            <person name="Liu X."/>
            <person name="Perez L."/>
            <person name="Shen H."/>
            <person name="Wang Q."/>
            <person name="Watt J."/>
            <person name="Xi L."/>
            <person name="Xin Y."/>
            <person name="Zhou J."/>
            <person name="Deng J."/>
            <person name="Jiang H."/>
            <person name="Liu Y."/>
            <person name="Qu J."/>
            <person name="Song X.-Z."/>
            <person name="Zhang L."/>
            <person name="Villasana D."/>
            <person name="Johnson A."/>
            <person name="Liu J."/>
            <person name="Liyanage D."/>
            <person name="Lorensuhewa L."/>
            <person name="Robinson T."/>
            <person name="Song A."/>
            <person name="Song B.-B."/>
            <person name="Dinh H."/>
            <person name="Thornton R."/>
            <person name="Coyle M."/>
            <person name="Francisco L."/>
            <person name="Jackson L."/>
            <person name="Javaid M."/>
            <person name="Korchina V."/>
            <person name="Kovar C."/>
            <person name="Mata R."/>
            <person name="Mathew T."/>
            <person name="Ngo R."/>
            <person name="Nguyen L."/>
            <person name="Nguyen N."/>
            <person name="Okwuonu G."/>
            <person name="Ongeri F."/>
            <person name="Pham C."/>
            <person name="Simmons D."/>
            <person name="Wilczek-Boney K."/>
            <person name="Hale W."/>
            <person name="Jakkamsetti A."/>
            <person name="Pham P."/>
            <person name="Ruth R."/>
            <person name="San Lucas F."/>
            <person name="Warren J."/>
            <person name="Zhang J."/>
            <person name="Zhao Z."/>
            <person name="Zhou C."/>
            <person name="Zhu D."/>
            <person name="Lee S."/>
            <person name="Bess C."/>
            <person name="Blankenburg K."/>
            <person name="Forbes L."/>
            <person name="Fu Q."/>
            <person name="Gubbala S."/>
            <person name="Hirani K."/>
            <person name="Jayaseelan J.C."/>
            <person name="Lara F."/>
            <person name="Munidasa M."/>
            <person name="Palculict T."/>
            <person name="Patil S."/>
            <person name="Pu L.-L."/>
            <person name="Saada N."/>
            <person name="Tang L."/>
            <person name="Weissenberger G."/>
            <person name="Zhu Y."/>
            <person name="Hemphill L."/>
            <person name="Shang Y."/>
            <person name="Youmans B."/>
            <person name="Ayvaz T."/>
            <person name="Ross M."/>
            <person name="Santibanez J."/>
            <person name="Aqrawi P."/>
            <person name="Gross S."/>
            <person name="Joshi V."/>
            <person name="Fowler G."/>
            <person name="Nazareth L."/>
            <person name="Reid J."/>
            <person name="Worley K."/>
            <person name="Petrosino J."/>
            <person name="Highlander S."/>
            <person name="Gibbs R."/>
        </authorList>
    </citation>
    <scope>NUCLEOTIDE SEQUENCE [LARGE SCALE GENOMIC DNA]</scope>
    <source>
        <strain evidence="3 4">JV-V03</strain>
    </source>
</reference>
<dbReference type="SUPFAM" id="SSF55811">
    <property type="entry name" value="Nudix"/>
    <property type="match status" value="1"/>
</dbReference>
<organism evidence="3 4">
    <name type="scientific">Lactobacillus paragasseri JV-V03</name>
    <dbReference type="NCBI Taxonomy" id="525326"/>
    <lineage>
        <taxon>Bacteria</taxon>
        <taxon>Bacillati</taxon>
        <taxon>Bacillota</taxon>
        <taxon>Bacilli</taxon>
        <taxon>Lactobacillales</taxon>
        <taxon>Lactobacillaceae</taxon>
        <taxon>Lactobacillus</taxon>
    </lineage>
</organism>
<proteinExistence type="predicted"/>